<evidence type="ECO:0000256" key="10">
    <source>
        <dbReference type="ARBA" id="ARBA00023201"/>
    </source>
</evidence>
<protein>
    <submittedName>
        <fullName evidence="14">Sodium:solute symporter</fullName>
    </submittedName>
</protein>
<keyword evidence="6 13" id="KW-1133">Transmembrane helix</keyword>
<organism evidence="14">
    <name type="scientific">Roseihalotalea indica</name>
    <dbReference type="NCBI Taxonomy" id="2867963"/>
    <lineage>
        <taxon>Bacteria</taxon>
        <taxon>Pseudomonadati</taxon>
        <taxon>Bacteroidota</taxon>
        <taxon>Cytophagia</taxon>
        <taxon>Cytophagales</taxon>
        <taxon>Catalimonadaceae</taxon>
        <taxon>Roseihalotalea</taxon>
    </lineage>
</organism>
<keyword evidence="3" id="KW-0813">Transport</keyword>
<evidence type="ECO:0000256" key="7">
    <source>
        <dbReference type="ARBA" id="ARBA00023053"/>
    </source>
</evidence>
<evidence type="ECO:0000256" key="8">
    <source>
        <dbReference type="ARBA" id="ARBA00023065"/>
    </source>
</evidence>
<reference evidence="14" key="2">
    <citation type="journal article" date="2024" name="Antonie Van Leeuwenhoek">
        <title>Roseihalotalea indica gen. nov., sp. nov., a halophilic Bacteroidetes from mesopelagic Southwest Indian Ocean with higher carbohydrate metabolic potential.</title>
        <authorList>
            <person name="Chen B."/>
            <person name="Zhang M."/>
            <person name="Lin D."/>
            <person name="Ye J."/>
            <person name="Tang K."/>
        </authorList>
    </citation>
    <scope>NUCLEOTIDE SEQUENCE</scope>
    <source>
        <strain evidence="14">TK19036</strain>
    </source>
</reference>
<evidence type="ECO:0000256" key="9">
    <source>
        <dbReference type="ARBA" id="ARBA00023136"/>
    </source>
</evidence>
<dbReference type="Pfam" id="PF00474">
    <property type="entry name" value="SSF"/>
    <property type="match status" value="2"/>
</dbReference>
<evidence type="ECO:0000256" key="4">
    <source>
        <dbReference type="ARBA" id="ARBA00022475"/>
    </source>
</evidence>
<dbReference type="PROSITE" id="PS50283">
    <property type="entry name" value="NA_SOLUT_SYMP_3"/>
    <property type="match status" value="1"/>
</dbReference>
<feature type="transmembrane region" description="Helical" evidence="13">
    <location>
        <begin position="74"/>
        <end position="96"/>
    </location>
</feature>
<dbReference type="PANTHER" id="PTHR42985">
    <property type="entry name" value="SODIUM-COUPLED MONOCARBOXYLATE TRANSPORTER"/>
    <property type="match status" value="1"/>
</dbReference>
<feature type="transmembrane region" description="Helical" evidence="13">
    <location>
        <begin position="459"/>
        <end position="478"/>
    </location>
</feature>
<evidence type="ECO:0000256" key="6">
    <source>
        <dbReference type="ARBA" id="ARBA00022989"/>
    </source>
</evidence>
<evidence type="ECO:0000256" key="13">
    <source>
        <dbReference type="SAM" id="Phobius"/>
    </source>
</evidence>
<evidence type="ECO:0000256" key="12">
    <source>
        <dbReference type="SAM" id="Coils"/>
    </source>
</evidence>
<dbReference type="InterPro" id="IPR038377">
    <property type="entry name" value="Na/Glc_symporter_sf"/>
</dbReference>
<keyword evidence="7" id="KW-0915">Sodium</keyword>
<feature type="transmembrane region" description="Helical" evidence="13">
    <location>
        <begin position="394"/>
        <end position="417"/>
    </location>
</feature>
<dbReference type="GO" id="GO:0005886">
    <property type="term" value="C:plasma membrane"/>
    <property type="evidence" value="ECO:0007669"/>
    <property type="project" value="UniProtKB-SubCell"/>
</dbReference>
<evidence type="ECO:0000256" key="2">
    <source>
        <dbReference type="ARBA" id="ARBA00006434"/>
    </source>
</evidence>
<evidence type="ECO:0000256" key="3">
    <source>
        <dbReference type="ARBA" id="ARBA00022448"/>
    </source>
</evidence>
<proteinExistence type="inferred from homology"/>
<gene>
    <name evidence="14" type="ORF">K4G66_22350</name>
</gene>
<feature type="transmembrane region" description="Helical" evidence="13">
    <location>
        <begin position="148"/>
        <end position="169"/>
    </location>
</feature>
<sequence>MSTLDWVVLFGTIAFIVTYGVYRARGSKDIEGYLRGGNSFKWWTVGLSVMATQASAITFLSTPGQAFEDGMRFVQIYFGLPLAMIVISMTFIPIYYKAKVYTAYEFLENRFDLKTRLLTATLFLVQRGLGAGITIFAPSIILSTILGWRLSITNLLIGVLVIIYTVSGGTKAVSQTQKQQMAVMLGGMIVAAFVIINLLPEHLSFGDAIDVAGHMGKLNVVTFDFNLSDRYNFWSGITGGFFMALAYFGTDQSQVQRYLAGRSITQSRLGLLMNGLLKVPMQFLILMVGVLVFVFYQFYQPPLFFIEKGQESVENSVYAEDWQQLNKQYEGVFEEKRENIQTFLNQLDQEDHQAAEATKQRIYALQEQTQELKSQAREVVAKANPENETSDTDYVFLTFVMSYFPQGLIGLLLAVIFSAAMSSTASELNALGTTTTIDFYRRKIKPKGSDQHYLSVSRWFMFGWGFIAILFATFASLAENLIEFVNIVGSLFYGTILGVFLVAFYIRYIRGHAIFWAAVISESVVLLLFLFYNESIGFLWFIVIGCSLTLLFGYLIQMLIPSSTNE</sequence>
<dbReference type="CDD" id="cd11494">
    <property type="entry name" value="SLC5sbd_NIS-like_u2"/>
    <property type="match status" value="1"/>
</dbReference>
<evidence type="ECO:0000256" key="5">
    <source>
        <dbReference type="ARBA" id="ARBA00022692"/>
    </source>
</evidence>
<accession>A0AA49GJZ3</accession>
<feature type="transmembrane region" description="Helical" evidence="13">
    <location>
        <begin position="231"/>
        <end position="250"/>
    </location>
</feature>
<keyword evidence="5 13" id="KW-0812">Transmembrane</keyword>
<feature type="transmembrane region" description="Helical" evidence="13">
    <location>
        <begin position="538"/>
        <end position="560"/>
    </location>
</feature>
<reference evidence="14" key="1">
    <citation type="journal article" date="2023" name="Comput. Struct. Biotechnol. J.">
        <title>Discovery of a novel marine Bacteroidetes with a rich repertoire of carbohydrate-active enzymes.</title>
        <authorList>
            <person name="Chen B."/>
            <person name="Liu G."/>
            <person name="Chen Q."/>
            <person name="Wang H."/>
            <person name="Liu L."/>
            <person name="Tang K."/>
        </authorList>
    </citation>
    <scope>NUCLEOTIDE SEQUENCE</scope>
    <source>
        <strain evidence="14">TK19036</strain>
    </source>
</reference>
<dbReference type="Gene3D" id="1.20.1730.10">
    <property type="entry name" value="Sodium/glucose cotransporter"/>
    <property type="match status" value="1"/>
</dbReference>
<comment type="similarity">
    <text evidence="2 11">Belongs to the sodium:solute symporter (SSF) (TC 2.A.21) family.</text>
</comment>
<keyword evidence="8" id="KW-0406">Ion transport</keyword>
<feature type="transmembrane region" description="Helical" evidence="13">
    <location>
        <begin position="181"/>
        <end position="199"/>
    </location>
</feature>
<feature type="transmembrane region" description="Helical" evidence="13">
    <location>
        <begin position="6"/>
        <end position="22"/>
    </location>
</feature>
<dbReference type="GO" id="GO:0015293">
    <property type="term" value="F:symporter activity"/>
    <property type="evidence" value="ECO:0007669"/>
    <property type="project" value="TreeGrafter"/>
</dbReference>
<evidence type="ECO:0000256" key="1">
    <source>
        <dbReference type="ARBA" id="ARBA00004651"/>
    </source>
</evidence>
<keyword evidence="12" id="KW-0175">Coiled coil</keyword>
<dbReference type="PANTHER" id="PTHR42985:SF47">
    <property type="entry name" value="INTEGRAL MEMBRANE TRANSPORT PROTEIN"/>
    <property type="match status" value="1"/>
</dbReference>
<feature type="transmembrane region" description="Helical" evidence="13">
    <location>
        <begin position="117"/>
        <end position="142"/>
    </location>
</feature>
<evidence type="ECO:0000256" key="11">
    <source>
        <dbReference type="RuleBase" id="RU362091"/>
    </source>
</evidence>
<keyword evidence="4" id="KW-1003">Cell membrane</keyword>
<dbReference type="GO" id="GO:0006814">
    <property type="term" value="P:sodium ion transport"/>
    <property type="evidence" value="ECO:0007669"/>
    <property type="project" value="UniProtKB-KW"/>
</dbReference>
<keyword evidence="10" id="KW-0739">Sodium transport</keyword>
<keyword evidence="9 13" id="KW-0472">Membrane</keyword>
<feature type="transmembrane region" description="Helical" evidence="13">
    <location>
        <begin position="42"/>
        <end position="62"/>
    </location>
</feature>
<feature type="transmembrane region" description="Helical" evidence="13">
    <location>
        <begin position="484"/>
        <end position="506"/>
    </location>
</feature>
<dbReference type="AlphaFoldDB" id="A0AA49GJZ3"/>
<dbReference type="EMBL" id="CP120682">
    <property type="protein sequence ID" value="WKN35121.1"/>
    <property type="molecule type" value="Genomic_DNA"/>
</dbReference>
<dbReference type="InterPro" id="IPR051163">
    <property type="entry name" value="Sodium:Solute_Symporter_SSF"/>
</dbReference>
<feature type="coiled-coil region" evidence="12">
    <location>
        <begin position="319"/>
        <end position="375"/>
    </location>
</feature>
<dbReference type="InterPro" id="IPR001734">
    <property type="entry name" value="Na/solute_symporter"/>
</dbReference>
<evidence type="ECO:0000313" key="14">
    <source>
        <dbReference type="EMBL" id="WKN35121.1"/>
    </source>
</evidence>
<feature type="transmembrane region" description="Helical" evidence="13">
    <location>
        <begin position="513"/>
        <end position="532"/>
    </location>
</feature>
<feature type="transmembrane region" description="Helical" evidence="13">
    <location>
        <begin position="271"/>
        <end position="299"/>
    </location>
</feature>
<comment type="subcellular location">
    <subcellularLocation>
        <location evidence="1">Cell membrane</location>
        <topology evidence="1">Multi-pass membrane protein</topology>
    </subcellularLocation>
</comment>
<name>A0AA49GJZ3_9BACT</name>